<sequence>MGSVECCQNSSRVDTIKFDDLDSSSQASFQQKNEDKFSPRASSPGQEALPLQVNQRQPLMYQKHTCVFTALQSYSFKTISSEHHFSNFITFQALPSPRDQQPYKNQTHKSNLLEDLNEIQHQLSDELQSNHYIH</sequence>
<dbReference type="EMBL" id="CAJJDN010000090">
    <property type="protein sequence ID" value="CAD8107978.1"/>
    <property type="molecule type" value="Genomic_DNA"/>
</dbReference>
<evidence type="ECO:0000313" key="3">
    <source>
        <dbReference type="Proteomes" id="UP000692954"/>
    </source>
</evidence>
<accession>A0A8S1PZP3</accession>
<protein>
    <submittedName>
        <fullName evidence="2">Uncharacterized protein</fullName>
    </submittedName>
</protein>
<feature type="region of interest" description="Disordered" evidence="1">
    <location>
        <begin position="23"/>
        <end position="50"/>
    </location>
</feature>
<evidence type="ECO:0000313" key="2">
    <source>
        <dbReference type="EMBL" id="CAD8107978.1"/>
    </source>
</evidence>
<dbReference type="OrthoDB" id="293589at2759"/>
<name>A0A8S1PZP3_9CILI</name>
<gene>
    <name evidence="2" type="ORF">PSON_ATCC_30995.1.T0900061</name>
</gene>
<organism evidence="2 3">
    <name type="scientific">Paramecium sonneborni</name>
    <dbReference type="NCBI Taxonomy" id="65129"/>
    <lineage>
        <taxon>Eukaryota</taxon>
        <taxon>Sar</taxon>
        <taxon>Alveolata</taxon>
        <taxon>Ciliophora</taxon>
        <taxon>Intramacronucleata</taxon>
        <taxon>Oligohymenophorea</taxon>
        <taxon>Peniculida</taxon>
        <taxon>Parameciidae</taxon>
        <taxon>Paramecium</taxon>
    </lineage>
</organism>
<evidence type="ECO:0000256" key="1">
    <source>
        <dbReference type="SAM" id="MobiDB-lite"/>
    </source>
</evidence>
<dbReference type="AlphaFoldDB" id="A0A8S1PZP3"/>
<keyword evidence="3" id="KW-1185">Reference proteome</keyword>
<reference evidence="2" key="1">
    <citation type="submission" date="2021-01" db="EMBL/GenBank/DDBJ databases">
        <authorList>
            <consortium name="Genoscope - CEA"/>
            <person name="William W."/>
        </authorList>
    </citation>
    <scope>NUCLEOTIDE SEQUENCE</scope>
</reference>
<comment type="caution">
    <text evidence="2">The sequence shown here is derived from an EMBL/GenBank/DDBJ whole genome shotgun (WGS) entry which is preliminary data.</text>
</comment>
<dbReference type="Proteomes" id="UP000692954">
    <property type="component" value="Unassembled WGS sequence"/>
</dbReference>
<proteinExistence type="predicted"/>